<evidence type="ECO:0000313" key="2">
    <source>
        <dbReference type="Proteomes" id="UP000184188"/>
    </source>
</evidence>
<dbReference type="Gene3D" id="3.40.50.150">
    <property type="entry name" value="Vaccinia Virus protein VP39"/>
    <property type="match status" value="1"/>
</dbReference>
<dbReference type="PANTHER" id="PTHR43591:SF10">
    <property type="entry name" value="ABC TRANSMEMBRANE TYPE-1 DOMAIN-CONTAINING PROTEIN-RELATED"/>
    <property type="match status" value="1"/>
</dbReference>
<dbReference type="RefSeq" id="XP_022579699.1">
    <property type="nucleotide sequence ID" value="XM_022725905.1"/>
</dbReference>
<sequence>MSKASVLLSWRNLICLPFRALLPILPVRILKWTHSRISTYTTSLSSSVLAHEYKHGRRYHSYHSGSYLFPNDEQEQERLDMVHHICFRALGDRLFLAPIKPNGKRVLDIGTGTGIWAMQMGDEYPEAEQIIGNDLSPIQPTWIPPNVKFIVDNVEQNWVEPQPYDFIHCRYMCGSISDWPKLLRQCYEHLKPGGWIEIQNGDFNFYSEDNTFKPDNYLHIMASNLIEACRRIGKPLDVAPQIKGLVEAQGFIQADEKIFPIPLSGWAKDKRMKEMGLFTAVNHIEGVEALTVAPFSEVLGWSPEEIEVLIAGVRRDSERRDVHGLWNIHVVTAQKPQ</sequence>
<organism evidence="1 2">
    <name type="scientific">Penicilliopsis zonata CBS 506.65</name>
    <dbReference type="NCBI Taxonomy" id="1073090"/>
    <lineage>
        <taxon>Eukaryota</taxon>
        <taxon>Fungi</taxon>
        <taxon>Dikarya</taxon>
        <taxon>Ascomycota</taxon>
        <taxon>Pezizomycotina</taxon>
        <taxon>Eurotiomycetes</taxon>
        <taxon>Eurotiomycetidae</taxon>
        <taxon>Eurotiales</taxon>
        <taxon>Aspergillaceae</taxon>
        <taxon>Penicilliopsis</taxon>
    </lineage>
</organism>
<accession>A0A1L9SDE3</accession>
<evidence type="ECO:0000313" key="1">
    <source>
        <dbReference type="EMBL" id="OJJ45189.1"/>
    </source>
</evidence>
<dbReference type="CDD" id="cd02440">
    <property type="entry name" value="AdoMet_MTases"/>
    <property type="match status" value="1"/>
</dbReference>
<reference evidence="2" key="1">
    <citation type="journal article" date="2017" name="Genome Biol.">
        <title>Comparative genomics reveals high biological diversity and specific adaptations in the industrially and medically important fungal genus Aspergillus.</title>
        <authorList>
            <person name="de Vries R.P."/>
            <person name="Riley R."/>
            <person name="Wiebenga A."/>
            <person name="Aguilar-Osorio G."/>
            <person name="Amillis S."/>
            <person name="Uchima C.A."/>
            <person name="Anderluh G."/>
            <person name="Asadollahi M."/>
            <person name="Askin M."/>
            <person name="Barry K."/>
            <person name="Battaglia E."/>
            <person name="Bayram O."/>
            <person name="Benocci T."/>
            <person name="Braus-Stromeyer S.A."/>
            <person name="Caldana C."/>
            <person name="Canovas D."/>
            <person name="Cerqueira G.C."/>
            <person name="Chen F."/>
            <person name="Chen W."/>
            <person name="Choi C."/>
            <person name="Clum A."/>
            <person name="Dos Santos R.A."/>
            <person name="Damasio A.R."/>
            <person name="Diallinas G."/>
            <person name="Emri T."/>
            <person name="Fekete E."/>
            <person name="Flipphi M."/>
            <person name="Freyberg S."/>
            <person name="Gallo A."/>
            <person name="Gournas C."/>
            <person name="Habgood R."/>
            <person name="Hainaut M."/>
            <person name="Harispe M.L."/>
            <person name="Henrissat B."/>
            <person name="Hilden K.S."/>
            <person name="Hope R."/>
            <person name="Hossain A."/>
            <person name="Karabika E."/>
            <person name="Karaffa L."/>
            <person name="Karanyi Z."/>
            <person name="Krasevec N."/>
            <person name="Kuo A."/>
            <person name="Kusch H."/>
            <person name="LaButti K."/>
            <person name="Lagendijk E.L."/>
            <person name="Lapidus A."/>
            <person name="Levasseur A."/>
            <person name="Lindquist E."/>
            <person name="Lipzen A."/>
            <person name="Logrieco A.F."/>
            <person name="MacCabe A."/>
            <person name="Maekelae M.R."/>
            <person name="Malavazi I."/>
            <person name="Melin P."/>
            <person name="Meyer V."/>
            <person name="Mielnichuk N."/>
            <person name="Miskei M."/>
            <person name="Molnar A.P."/>
            <person name="Mule G."/>
            <person name="Ngan C.Y."/>
            <person name="Orejas M."/>
            <person name="Orosz E."/>
            <person name="Ouedraogo J.P."/>
            <person name="Overkamp K.M."/>
            <person name="Park H.-S."/>
            <person name="Perrone G."/>
            <person name="Piumi F."/>
            <person name="Punt P.J."/>
            <person name="Ram A.F."/>
            <person name="Ramon A."/>
            <person name="Rauscher S."/>
            <person name="Record E."/>
            <person name="Riano-Pachon D.M."/>
            <person name="Robert V."/>
            <person name="Roehrig J."/>
            <person name="Ruller R."/>
            <person name="Salamov A."/>
            <person name="Salih N.S."/>
            <person name="Samson R.A."/>
            <person name="Sandor E."/>
            <person name="Sanguinetti M."/>
            <person name="Schuetze T."/>
            <person name="Sepcic K."/>
            <person name="Shelest E."/>
            <person name="Sherlock G."/>
            <person name="Sophianopoulou V."/>
            <person name="Squina F.M."/>
            <person name="Sun H."/>
            <person name="Susca A."/>
            <person name="Todd R.B."/>
            <person name="Tsang A."/>
            <person name="Unkles S.E."/>
            <person name="van de Wiele N."/>
            <person name="van Rossen-Uffink D."/>
            <person name="Oliveira J.V."/>
            <person name="Vesth T.C."/>
            <person name="Visser J."/>
            <person name="Yu J.-H."/>
            <person name="Zhou M."/>
            <person name="Andersen M.R."/>
            <person name="Archer D.B."/>
            <person name="Baker S.E."/>
            <person name="Benoit I."/>
            <person name="Brakhage A.A."/>
            <person name="Braus G.H."/>
            <person name="Fischer R."/>
            <person name="Frisvad J.C."/>
            <person name="Goldman G.H."/>
            <person name="Houbraken J."/>
            <person name="Oakley B."/>
            <person name="Pocsi I."/>
            <person name="Scazzocchio C."/>
            <person name="Seiboth B."/>
            <person name="vanKuyk P.A."/>
            <person name="Wortman J."/>
            <person name="Dyer P.S."/>
            <person name="Grigoriev I.V."/>
        </authorList>
    </citation>
    <scope>NUCLEOTIDE SEQUENCE [LARGE SCALE GENOMIC DNA]</scope>
    <source>
        <strain evidence="2">CBS 506.65</strain>
    </source>
</reference>
<dbReference type="EMBL" id="KV878345">
    <property type="protein sequence ID" value="OJJ45189.1"/>
    <property type="molecule type" value="Genomic_DNA"/>
</dbReference>
<dbReference type="Proteomes" id="UP000184188">
    <property type="component" value="Unassembled WGS sequence"/>
</dbReference>
<dbReference type="GeneID" id="34612369"/>
<name>A0A1L9SDE3_9EURO</name>
<evidence type="ECO:0008006" key="3">
    <source>
        <dbReference type="Google" id="ProtNLM"/>
    </source>
</evidence>
<proteinExistence type="predicted"/>
<gene>
    <name evidence="1" type="ORF">ASPZODRAFT_152908</name>
</gene>
<keyword evidence="2" id="KW-1185">Reference proteome</keyword>
<dbReference type="VEuPathDB" id="FungiDB:ASPZODRAFT_152908"/>
<protein>
    <recommendedName>
        <fullName evidence="3">Methyltransferase domain-containing protein</fullName>
    </recommendedName>
</protein>
<dbReference type="Pfam" id="PF13489">
    <property type="entry name" value="Methyltransf_23"/>
    <property type="match status" value="1"/>
</dbReference>
<dbReference type="AlphaFoldDB" id="A0A1L9SDE3"/>
<dbReference type="SUPFAM" id="SSF53335">
    <property type="entry name" value="S-adenosyl-L-methionine-dependent methyltransferases"/>
    <property type="match status" value="1"/>
</dbReference>
<dbReference type="STRING" id="1073090.A0A1L9SDE3"/>
<dbReference type="GO" id="GO:0008168">
    <property type="term" value="F:methyltransferase activity"/>
    <property type="evidence" value="ECO:0007669"/>
    <property type="project" value="TreeGrafter"/>
</dbReference>
<dbReference type="InterPro" id="IPR029063">
    <property type="entry name" value="SAM-dependent_MTases_sf"/>
</dbReference>
<dbReference type="PANTHER" id="PTHR43591">
    <property type="entry name" value="METHYLTRANSFERASE"/>
    <property type="match status" value="1"/>
</dbReference>
<dbReference type="OrthoDB" id="2013972at2759"/>